<dbReference type="InterPro" id="IPR050297">
    <property type="entry name" value="LipidA_mod_glycosyltrf_83"/>
</dbReference>
<proteinExistence type="predicted"/>
<feature type="transmembrane region" description="Helical" evidence="8">
    <location>
        <begin position="156"/>
        <end position="187"/>
    </location>
</feature>
<evidence type="ECO:0000256" key="7">
    <source>
        <dbReference type="ARBA" id="ARBA00023136"/>
    </source>
</evidence>
<dbReference type="EMBL" id="JBDKWZ010000002">
    <property type="protein sequence ID" value="MEN7547048.1"/>
    <property type="molecule type" value="Genomic_DNA"/>
</dbReference>
<keyword evidence="3" id="KW-0328">Glycosyltransferase</keyword>
<feature type="transmembrane region" description="Helical" evidence="8">
    <location>
        <begin position="290"/>
        <end position="311"/>
    </location>
</feature>
<evidence type="ECO:0000256" key="3">
    <source>
        <dbReference type="ARBA" id="ARBA00022676"/>
    </source>
</evidence>
<evidence type="ECO:0000256" key="4">
    <source>
        <dbReference type="ARBA" id="ARBA00022679"/>
    </source>
</evidence>
<evidence type="ECO:0000256" key="5">
    <source>
        <dbReference type="ARBA" id="ARBA00022692"/>
    </source>
</evidence>
<protein>
    <recommendedName>
        <fullName evidence="11">Glycosyltransferase RgtA/B/C/D-like domain-containing protein</fullName>
    </recommendedName>
</protein>
<accession>A0AAW9S3S8</accession>
<gene>
    <name evidence="9" type="ORF">AAG747_03970</name>
</gene>
<reference evidence="9 10" key="1">
    <citation type="submission" date="2024-04" db="EMBL/GenBank/DDBJ databases">
        <title>Novel genus in family Flammeovirgaceae.</title>
        <authorList>
            <person name="Nguyen T.H."/>
            <person name="Vuong T.Q."/>
            <person name="Le H."/>
            <person name="Kim S.-G."/>
        </authorList>
    </citation>
    <scope>NUCLEOTIDE SEQUENCE [LARGE SCALE GENOMIC DNA]</scope>
    <source>
        <strain evidence="9 10">JCM 23209</strain>
    </source>
</reference>
<dbReference type="PANTHER" id="PTHR33908:SF11">
    <property type="entry name" value="MEMBRANE PROTEIN"/>
    <property type="match status" value="1"/>
</dbReference>
<feature type="transmembrane region" description="Helical" evidence="8">
    <location>
        <begin position="59"/>
        <end position="75"/>
    </location>
</feature>
<feature type="transmembrane region" description="Helical" evidence="8">
    <location>
        <begin position="107"/>
        <end position="125"/>
    </location>
</feature>
<dbReference type="AlphaFoldDB" id="A0AAW9S3S8"/>
<feature type="transmembrane region" description="Helical" evidence="8">
    <location>
        <begin position="7"/>
        <end position="28"/>
    </location>
</feature>
<feature type="transmembrane region" description="Helical" evidence="8">
    <location>
        <begin position="131"/>
        <end position="149"/>
    </location>
</feature>
<dbReference type="GO" id="GO:0005886">
    <property type="term" value="C:plasma membrane"/>
    <property type="evidence" value="ECO:0007669"/>
    <property type="project" value="UniProtKB-SubCell"/>
</dbReference>
<evidence type="ECO:0000313" key="9">
    <source>
        <dbReference type="EMBL" id="MEN7547048.1"/>
    </source>
</evidence>
<evidence type="ECO:0000256" key="8">
    <source>
        <dbReference type="SAM" id="Phobius"/>
    </source>
</evidence>
<keyword evidence="4" id="KW-0808">Transferase</keyword>
<dbReference type="GO" id="GO:0016763">
    <property type="term" value="F:pentosyltransferase activity"/>
    <property type="evidence" value="ECO:0007669"/>
    <property type="project" value="TreeGrafter"/>
</dbReference>
<evidence type="ECO:0000256" key="6">
    <source>
        <dbReference type="ARBA" id="ARBA00022989"/>
    </source>
</evidence>
<organism evidence="9 10">
    <name type="scientific">Rapidithrix thailandica</name>
    <dbReference type="NCBI Taxonomy" id="413964"/>
    <lineage>
        <taxon>Bacteria</taxon>
        <taxon>Pseudomonadati</taxon>
        <taxon>Bacteroidota</taxon>
        <taxon>Cytophagia</taxon>
        <taxon>Cytophagales</taxon>
        <taxon>Flammeovirgaceae</taxon>
        <taxon>Rapidithrix</taxon>
    </lineage>
</organism>
<feature type="transmembrane region" description="Helical" evidence="8">
    <location>
        <begin position="199"/>
        <end position="220"/>
    </location>
</feature>
<dbReference type="GO" id="GO:0009103">
    <property type="term" value="P:lipopolysaccharide biosynthetic process"/>
    <property type="evidence" value="ECO:0007669"/>
    <property type="project" value="UniProtKB-ARBA"/>
</dbReference>
<sequence length="468" mass="54232">MKLRQKKLFWLSFIALTLLKTYLCFHFPIMVDEAFSYVFLVGKGPLVAMSYYPGPNNHVAYTLLASLFAMLPIGALEALRLPNLAISTIFLFLTFLVLKKHTSFKTAYFYVFLFACSPYALMYSFLGRGYFLLSAWAFLALWASLKAIVGGQKRYWVIFVLSSVFGLYTVPTYLYALASNGFLLLIICLQTQHYSNIKALLLNGLTILFLTLLLYSPILLFSGWEALAGNRWVQSLTFSQFIETFPSYLYTIHDDLIDIPPLSLGILVIAWLGAIFIKKNFWKNEAFRKLNPLLVATYCLLPLLFLLIQRVQPFSRVWLYKGMFDFFAIALSILFCMDFLGKKFQLSQKWQTTLLGVLLMAYLGHNIHTIERWIHNPHSLYRQVPQLIQQLPQQAGLKVFTNQDSYNVLLRYHYQSHQLPIHVEVEKYPESGEYDYLILDKKTSVQIPSGYELMYQDEYVKSFYKSND</sequence>
<comment type="subcellular location">
    <subcellularLocation>
        <location evidence="1">Cell membrane</location>
        <topology evidence="1">Multi-pass membrane protein</topology>
    </subcellularLocation>
</comment>
<evidence type="ECO:0000256" key="2">
    <source>
        <dbReference type="ARBA" id="ARBA00022475"/>
    </source>
</evidence>
<keyword evidence="7 8" id="KW-0472">Membrane</keyword>
<keyword evidence="5 8" id="KW-0812">Transmembrane</keyword>
<keyword evidence="6 8" id="KW-1133">Transmembrane helix</keyword>
<keyword evidence="10" id="KW-1185">Reference proteome</keyword>
<comment type="caution">
    <text evidence="9">The sequence shown here is derived from an EMBL/GenBank/DDBJ whole genome shotgun (WGS) entry which is preliminary data.</text>
</comment>
<keyword evidence="2" id="KW-1003">Cell membrane</keyword>
<evidence type="ECO:0000313" key="10">
    <source>
        <dbReference type="Proteomes" id="UP001403385"/>
    </source>
</evidence>
<feature type="transmembrane region" description="Helical" evidence="8">
    <location>
        <begin position="81"/>
        <end position="98"/>
    </location>
</feature>
<evidence type="ECO:0008006" key="11">
    <source>
        <dbReference type="Google" id="ProtNLM"/>
    </source>
</evidence>
<dbReference type="PANTHER" id="PTHR33908">
    <property type="entry name" value="MANNOSYLTRANSFERASE YKCB-RELATED"/>
    <property type="match status" value="1"/>
</dbReference>
<feature type="transmembrane region" description="Helical" evidence="8">
    <location>
        <begin position="259"/>
        <end position="278"/>
    </location>
</feature>
<evidence type="ECO:0000256" key="1">
    <source>
        <dbReference type="ARBA" id="ARBA00004651"/>
    </source>
</evidence>
<feature type="transmembrane region" description="Helical" evidence="8">
    <location>
        <begin position="317"/>
        <end position="340"/>
    </location>
</feature>
<dbReference type="Proteomes" id="UP001403385">
    <property type="component" value="Unassembled WGS sequence"/>
</dbReference>
<dbReference type="RefSeq" id="WP_346819835.1">
    <property type="nucleotide sequence ID" value="NZ_JBDKWZ010000002.1"/>
</dbReference>
<name>A0AAW9S3S8_9BACT</name>